<dbReference type="InterPro" id="IPR016181">
    <property type="entry name" value="Acyl_CoA_acyltransferase"/>
</dbReference>
<protein>
    <recommendedName>
        <fullName evidence="4">N-acetyltransferase domain-containing protein</fullName>
    </recommendedName>
</protein>
<dbReference type="Proteomes" id="UP001501323">
    <property type="component" value="Unassembled WGS sequence"/>
</dbReference>
<feature type="domain" description="N-acetyltransferase" evidence="4">
    <location>
        <begin position="67"/>
        <end position="236"/>
    </location>
</feature>
<proteinExistence type="predicted"/>
<dbReference type="Gene3D" id="3.40.630.30">
    <property type="match status" value="1"/>
</dbReference>
<keyword evidence="2" id="KW-0012">Acyltransferase</keyword>
<keyword evidence="6" id="KW-1185">Reference proteome</keyword>
<feature type="region of interest" description="Disordered" evidence="3">
    <location>
        <begin position="1"/>
        <end position="23"/>
    </location>
</feature>
<dbReference type="SUPFAM" id="SSF55729">
    <property type="entry name" value="Acyl-CoA N-acyltransferases (Nat)"/>
    <property type="match status" value="1"/>
</dbReference>
<keyword evidence="1" id="KW-0808">Transferase</keyword>
<evidence type="ECO:0000313" key="5">
    <source>
        <dbReference type="EMBL" id="GAA4853174.1"/>
    </source>
</evidence>
<dbReference type="PROSITE" id="PS51186">
    <property type="entry name" value="GNAT"/>
    <property type="match status" value="1"/>
</dbReference>
<dbReference type="Pfam" id="PF00583">
    <property type="entry name" value="Acetyltransf_1"/>
    <property type="match status" value="1"/>
</dbReference>
<dbReference type="CDD" id="cd04301">
    <property type="entry name" value="NAT_SF"/>
    <property type="match status" value="1"/>
</dbReference>
<dbReference type="InterPro" id="IPR000182">
    <property type="entry name" value="GNAT_dom"/>
</dbReference>
<accession>A0ABP9DMU3</accession>
<evidence type="ECO:0000256" key="3">
    <source>
        <dbReference type="SAM" id="MobiDB-lite"/>
    </source>
</evidence>
<evidence type="ECO:0000256" key="2">
    <source>
        <dbReference type="ARBA" id="ARBA00023315"/>
    </source>
</evidence>
<dbReference type="InterPro" id="IPR050832">
    <property type="entry name" value="Bact_Acetyltransf"/>
</dbReference>
<dbReference type="PANTHER" id="PTHR43877">
    <property type="entry name" value="AMINOALKYLPHOSPHONATE N-ACETYLTRANSFERASE-RELATED-RELATED"/>
    <property type="match status" value="1"/>
</dbReference>
<dbReference type="EMBL" id="BAABJY010000001">
    <property type="protein sequence ID" value="GAA4853174.1"/>
    <property type="molecule type" value="Genomic_DNA"/>
</dbReference>
<comment type="caution">
    <text evidence="5">The sequence shown here is derived from an EMBL/GenBank/DDBJ whole genome shotgun (WGS) entry which is preliminary data.</text>
</comment>
<sequence>MGESTGDVSYPGRHAPSPQPLSRKRERGNLHALHHRAFPRLQGKHGMGESAGNASCACCLMPLPGEPTIRRATPEDAGALSRLARRTFVETFGHLYPDEDLQAFLADAYAVDKQRIILEHPDYAVWLLEQGDEAVGHAAAGPCGLPHPDVAQGDGELKRLYVLESHQNGGWGGRLFSEVLAWLEREGPRTLWIGVWSENLGAQRFYARHGFEHVGEYEFPVGRVRDREFILRRGVG</sequence>
<evidence type="ECO:0000259" key="4">
    <source>
        <dbReference type="PROSITE" id="PS51186"/>
    </source>
</evidence>
<evidence type="ECO:0000256" key="1">
    <source>
        <dbReference type="ARBA" id="ARBA00022679"/>
    </source>
</evidence>
<reference evidence="6" key="1">
    <citation type="journal article" date="2019" name="Int. J. Syst. Evol. Microbiol.">
        <title>The Global Catalogue of Microorganisms (GCM) 10K type strain sequencing project: providing services to taxonomists for standard genome sequencing and annotation.</title>
        <authorList>
            <consortium name="The Broad Institute Genomics Platform"/>
            <consortium name="The Broad Institute Genome Sequencing Center for Infectious Disease"/>
            <person name="Wu L."/>
            <person name="Ma J."/>
        </authorList>
    </citation>
    <scope>NUCLEOTIDE SEQUENCE [LARGE SCALE GENOMIC DNA]</scope>
    <source>
        <strain evidence="6">JCM 18392</strain>
    </source>
</reference>
<gene>
    <name evidence="5" type="ORF">GCM10023332_00230</name>
</gene>
<evidence type="ECO:0000313" key="6">
    <source>
        <dbReference type="Proteomes" id="UP001501323"/>
    </source>
</evidence>
<name>A0ABP9DMU3_9GAMM</name>
<organism evidence="5 6">
    <name type="scientific">Luteimonas vadosa</name>
    <dbReference type="NCBI Taxonomy" id="1165507"/>
    <lineage>
        <taxon>Bacteria</taxon>
        <taxon>Pseudomonadati</taxon>
        <taxon>Pseudomonadota</taxon>
        <taxon>Gammaproteobacteria</taxon>
        <taxon>Lysobacterales</taxon>
        <taxon>Lysobacteraceae</taxon>
        <taxon>Luteimonas</taxon>
    </lineage>
</organism>